<dbReference type="AlphaFoldDB" id="A0A6A5UTA4"/>
<name>A0A6A5UTA4_9PLEO</name>
<dbReference type="GO" id="GO:0000981">
    <property type="term" value="F:DNA-binding transcription factor activity, RNA polymerase II-specific"/>
    <property type="evidence" value="ECO:0007669"/>
    <property type="project" value="InterPro"/>
</dbReference>
<accession>A0A6A5UTA4</accession>
<dbReference type="InterPro" id="IPR036864">
    <property type="entry name" value="Zn2-C6_fun-type_DNA-bd_sf"/>
</dbReference>
<evidence type="ECO:0000256" key="3">
    <source>
        <dbReference type="ARBA" id="ARBA00023015"/>
    </source>
</evidence>
<dbReference type="OrthoDB" id="5355161at2759"/>
<dbReference type="SUPFAM" id="SSF57701">
    <property type="entry name" value="Zn2/Cys6 DNA-binding domain"/>
    <property type="match status" value="1"/>
</dbReference>
<dbReference type="SMART" id="SM00066">
    <property type="entry name" value="GAL4"/>
    <property type="match status" value="1"/>
</dbReference>
<evidence type="ECO:0000259" key="6">
    <source>
        <dbReference type="PROSITE" id="PS50048"/>
    </source>
</evidence>
<keyword evidence="2" id="KW-0862">Zinc</keyword>
<keyword evidence="4" id="KW-0804">Transcription</keyword>
<reference evidence="7" key="1">
    <citation type="journal article" date="2020" name="Stud. Mycol.">
        <title>101 Dothideomycetes genomes: a test case for predicting lifestyles and emergence of pathogens.</title>
        <authorList>
            <person name="Haridas S."/>
            <person name="Albert R."/>
            <person name="Binder M."/>
            <person name="Bloem J."/>
            <person name="Labutti K."/>
            <person name="Salamov A."/>
            <person name="Andreopoulos B."/>
            <person name="Baker S."/>
            <person name="Barry K."/>
            <person name="Bills G."/>
            <person name="Bluhm B."/>
            <person name="Cannon C."/>
            <person name="Castanera R."/>
            <person name="Culley D."/>
            <person name="Daum C."/>
            <person name="Ezra D."/>
            <person name="Gonzalez J."/>
            <person name="Henrissat B."/>
            <person name="Kuo A."/>
            <person name="Liang C."/>
            <person name="Lipzen A."/>
            <person name="Lutzoni F."/>
            <person name="Magnuson J."/>
            <person name="Mondo S."/>
            <person name="Nolan M."/>
            <person name="Ohm R."/>
            <person name="Pangilinan J."/>
            <person name="Park H.-J."/>
            <person name="Ramirez L."/>
            <person name="Alfaro M."/>
            <person name="Sun H."/>
            <person name="Tritt A."/>
            <person name="Yoshinaga Y."/>
            <person name="Zwiers L.-H."/>
            <person name="Turgeon B."/>
            <person name="Goodwin S."/>
            <person name="Spatafora J."/>
            <person name="Crous P."/>
            <person name="Grigoriev I."/>
        </authorList>
    </citation>
    <scope>NUCLEOTIDE SEQUENCE</scope>
    <source>
        <strain evidence="7">CBS 107.79</strain>
    </source>
</reference>
<dbReference type="PANTHER" id="PTHR47660">
    <property type="entry name" value="TRANSCRIPTION FACTOR WITH C2H2 AND ZN(2)-CYS(6) DNA BINDING DOMAIN (EUROFUNG)-RELATED-RELATED"/>
    <property type="match status" value="1"/>
</dbReference>
<dbReference type="CDD" id="cd00067">
    <property type="entry name" value="GAL4"/>
    <property type="match status" value="1"/>
</dbReference>
<sequence length="398" mass="44922">MSLYRRACNACTASKRRCSKKVPTCARCAAKGTTCVYPSTRRDDVPHQERSSDERDIMAPIVPIDDALLLDGDFYSVNSTFSTSELLSLGVVEETNALVAAPNTPWFMALDSWNIEHPPLGQTPEYIGEESLSAYVEMVQDWLRRWVTENNCPLIHRELYRMHMPRCIQEAFTLTTTYLNRSPANKTTVFRIIEERADELVQQHVMQITDTTTLTLAEHLARVQALLIFQIIRLFDGDIRMRARGEAHSPILASWNTLLWQAATTSLLLGDPSALVPGLNLSVTPWKAWCFIESIRRTWLTTSILQSVYTTLRDSISPCPGGVTCTFGNGLWEAGSEHEWERRVVQGESTLFMPSLSIANLLVEASVEDVDEFGHAIMLITHGAQRMDKWVAENRVLF</sequence>
<dbReference type="Pfam" id="PF00172">
    <property type="entry name" value="Zn_clus"/>
    <property type="match status" value="1"/>
</dbReference>
<dbReference type="InterPro" id="IPR001138">
    <property type="entry name" value="Zn2Cys6_DnaBD"/>
</dbReference>
<evidence type="ECO:0000256" key="5">
    <source>
        <dbReference type="ARBA" id="ARBA00023242"/>
    </source>
</evidence>
<dbReference type="Gene3D" id="4.10.240.10">
    <property type="entry name" value="Zn(2)-C6 fungal-type DNA-binding domain"/>
    <property type="match status" value="1"/>
</dbReference>
<feature type="domain" description="Zn(2)-C6 fungal-type" evidence="6">
    <location>
        <begin position="7"/>
        <end position="37"/>
    </location>
</feature>
<keyword evidence="3" id="KW-0805">Transcription regulation</keyword>
<protein>
    <recommendedName>
        <fullName evidence="6">Zn(2)-C6 fungal-type domain-containing protein</fullName>
    </recommendedName>
</protein>
<evidence type="ECO:0000313" key="7">
    <source>
        <dbReference type="EMBL" id="KAF1967928.1"/>
    </source>
</evidence>
<dbReference type="EMBL" id="ML976726">
    <property type="protein sequence ID" value="KAF1967928.1"/>
    <property type="molecule type" value="Genomic_DNA"/>
</dbReference>
<evidence type="ECO:0000313" key="8">
    <source>
        <dbReference type="Proteomes" id="UP000800036"/>
    </source>
</evidence>
<gene>
    <name evidence="7" type="ORF">BU23DRAFT_481929</name>
</gene>
<keyword evidence="1" id="KW-0479">Metal-binding</keyword>
<proteinExistence type="predicted"/>
<keyword evidence="8" id="KW-1185">Reference proteome</keyword>
<organism evidence="7 8">
    <name type="scientific">Bimuria novae-zelandiae CBS 107.79</name>
    <dbReference type="NCBI Taxonomy" id="1447943"/>
    <lineage>
        <taxon>Eukaryota</taxon>
        <taxon>Fungi</taxon>
        <taxon>Dikarya</taxon>
        <taxon>Ascomycota</taxon>
        <taxon>Pezizomycotina</taxon>
        <taxon>Dothideomycetes</taxon>
        <taxon>Pleosporomycetidae</taxon>
        <taxon>Pleosporales</taxon>
        <taxon>Massarineae</taxon>
        <taxon>Didymosphaeriaceae</taxon>
        <taxon>Bimuria</taxon>
    </lineage>
</organism>
<evidence type="ECO:0000256" key="2">
    <source>
        <dbReference type="ARBA" id="ARBA00022833"/>
    </source>
</evidence>
<keyword evidence="5" id="KW-0539">Nucleus</keyword>
<dbReference type="PROSITE" id="PS50048">
    <property type="entry name" value="ZN2_CY6_FUNGAL_2"/>
    <property type="match status" value="1"/>
</dbReference>
<evidence type="ECO:0000256" key="4">
    <source>
        <dbReference type="ARBA" id="ARBA00023163"/>
    </source>
</evidence>
<dbReference type="Proteomes" id="UP000800036">
    <property type="component" value="Unassembled WGS sequence"/>
</dbReference>
<dbReference type="GO" id="GO:0008270">
    <property type="term" value="F:zinc ion binding"/>
    <property type="evidence" value="ECO:0007669"/>
    <property type="project" value="InterPro"/>
</dbReference>
<dbReference type="PROSITE" id="PS00463">
    <property type="entry name" value="ZN2_CY6_FUNGAL_1"/>
    <property type="match status" value="1"/>
</dbReference>
<evidence type="ECO:0000256" key="1">
    <source>
        <dbReference type="ARBA" id="ARBA00022723"/>
    </source>
</evidence>